<evidence type="ECO:0000313" key="2">
    <source>
        <dbReference type="Proteomes" id="UP000019113"/>
    </source>
</evidence>
<proteinExistence type="predicted"/>
<dbReference type="KEGG" id="hhu:AR456_10565"/>
<evidence type="ECO:0000313" key="1">
    <source>
        <dbReference type="EMBL" id="ERL52804.1"/>
    </source>
</evidence>
<name>W1NBB3_9GAMM</name>
<dbReference type="Proteomes" id="UP000019113">
    <property type="component" value="Unassembled WGS sequence"/>
</dbReference>
<dbReference type="AlphaFoldDB" id="W1NBB3"/>
<dbReference type="PATRIC" id="fig|1178482.3.peg.482"/>
<organism evidence="1 2">
    <name type="scientific">Halomonas huangheensis</name>
    <dbReference type="NCBI Taxonomy" id="1178482"/>
    <lineage>
        <taxon>Bacteria</taxon>
        <taxon>Pseudomonadati</taxon>
        <taxon>Pseudomonadota</taxon>
        <taxon>Gammaproteobacteria</taxon>
        <taxon>Oceanospirillales</taxon>
        <taxon>Halomonadaceae</taxon>
        <taxon>Halomonas</taxon>
    </lineage>
</organism>
<gene>
    <name evidence="1" type="ORF">BJB45_16120</name>
</gene>
<accession>W1NBB3</accession>
<dbReference type="EMBL" id="AVBC01000014">
    <property type="protein sequence ID" value="ERL52804.1"/>
    <property type="molecule type" value="Genomic_DNA"/>
</dbReference>
<sequence length="147" mass="16029">MGSRPLRESAAILSLCRFYSSAAPGLRLVLASTSAISYTSVLPSLRALFMSDPIAARADAIHEALLSMEQEAGADDLFPLGYLIPQIPLVFDQLDYDPMDVDGEEFDAVFHQWLDNTFAQDGMSDADQQAVRQLFNLACLQAQASTP</sequence>
<reference evidence="1 2" key="1">
    <citation type="submission" date="2013-08" db="EMBL/GenBank/DDBJ databases">
        <title>draft genome of Halomonas huanghegensis, strain BJGMM-B45T.</title>
        <authorList>
            <person name="Miao C."/>
            <person name="Wan Y."/>
            <person name="Jin W."/>
        </authorList>
    </citation>
    <scope>NUCLEOTIDE SEQUENCE [LARGE SCALE GENOMIC DNA]</scope>
    <source>
        <strain evidence="1 2">BJGMM-B45</strain>
    </source>
</reference>
<keyword evidence="2" id="KW-1185">Reference proteome</keyword>
<protein>
    <submittedName>
        <fullName evidence="1">Uncharacterized protein</fullName>
    </submittedName>
</protein>
<dbReference type="STRING" id="1178482.AR456_10565"/>
<comment type="caution">
    <text evidence="1">The sequence shown here is derived from an EMBL/GenBank/DDBJ whole genome shotgun (WGS) entry which is preliminary data.</text>
</comment>